<evidence type="ECO:0000256" key="3">
    <source>
        <dbReference type="ARBA" id="ARBA00022603"/>
    </source>
</evidence>
<dbReference type="Pfam" id="PF02086">
    <property type="entry name" value="MethyltransfD12"/>
    <property type="match status" value="1"/>
</dbReference>
<dbReference type="SUPFAM" id="SSF53335">
    <property type="entry name" value="S-adenosyl-L-methionine-dependent methyltransferases"/>
    <property type="match status" value="1"/>
</dbReference>
<dbReference type="GO" id="GO:0009007">
    <property type="term" value="F:site-specific DNA-methyltransferase (adenine-specific) activity"/>
    <property type="evidence" value="ECO:0007669"/>
    <property type="project" value="UniProtKB-EC"/>
</dbReference>
<keyword evidence="8" id="KW-1185">Reference proteome</keyword>
<protein>
    <recommendedName>
        <fullName evidence="2">site-specific DNA-methyltransferase (adenine-specific)</fullName>
        <ecNumber evidence="2">2.1.1.72</ecNumber>
    </recommendedName>
</protein>
<dbReference type="GO" id="GO:0006298">
    <property type="term" value="P:mismatch repair"/>
    <property type="evidence" value="ECO:0007669"/>
    <property type="project" value="TreeGrafter"/>
</dbReference>
<dbReference type="EMBL" id="CP016172">
    <property type="protein sequence ID" value="ANN80286.1"/>
    <property type="molecule type" value="Genomic_DNA"/>
</dbReference>
<accession>A0A193GLK6</accession>
<dbReference type="PANTHER" id="PTHR30481">
    <property type="entry name" value="DNA ADENINE METHYLASE"/>
    <property type="match status" value="1"/>
</dbReference>
<comment type="catalytic activity">
    <reaction evidence="6">
        <text>a 2'-deoxyadenosine in DNA + S-adenosyl-L-methionine = an N(6)-methyl-2'-deoxyadenosine in DNA + S-adenosyl-L-homocysteine + H(+)</text>
        <dbReference type="Rhea" id="RHEA:15197"/>
        <dbReference type="Rhea" id="RHEA-COMP:12418"/>
        <dbReference type="Rhea" id="RHEA-COMP:12419"/>
        <dbReference type="ChEBI" id="CHEBI:15378"/>
        <dbReference type="ChEBI" id="CHEBI:57856"/>
        <dbReference type="ChEBI" id="CHEBI:59789"/>
        <dbReference type="ChEBI" id="CHEBI:90615"/>
        <dbReference type="ChEBI" id="CHEBI:90616"/>
        <dbReference type="EC" id="2.1.1.72"/>
    </reaction>
</comment>
<evidence type="ECO:0000256" key="4">
    <source>
        <dbReference type="ARBA" id="ARBA00022679"/>
    </source>
</evidence>
<dbReference type="OrthoDB" id="9805629at2"/>
<keyword evidence="3 7" id="KW-0489">Methyltransferase</keyword>
<dbReference type="PIRSF" id="PIRSF000398">
    <property type="entry name" value="M_m6A_EcoRV"/>
    <property type="match status" value="1"/>
</dbReference>
<dbReference type="AlphaFoldDB" id="A0A193GLK6"/>
<proteinExistence type="inferred from homology"/>
<dbReference type="GO" id="GO:0009307">
    <property type="term" value="P:DNA restriction-modification system"/>
    <property type="evidence" value="ECO:0007669"/>
    <property type="project" value="InterPro"/>
</dbReference>
<dbReference type="REBASE" id="154319">
    <property type="entry name" value="M.Bfl10664ORF6560P"/>
</dbReference>
<evidence type="ECO:0000256" key="5">
    <source>
        <dbReference type="ARBA" id="ARBA00022691"/>
    </source>
</evidence>
<keyword evidence="4 7" id="KW-0808">Transferase</keyword>
<keyword evidence="5" id="KW-0949">S-adenosyl-L-methionine</keyword>
<comment type="similarity">
    <text evidence="1">Belongs to the N(4)/N(6)-methyltransferase family.</text>
</comment>
<dbReference type="EC" id="2.1.1.72" evidence="2"/>
<evidence type="ECO:0000313" key="8">
    <source>
        <dbReference type="Proteomes" id="UP000091926"/>
    </source>
</evidence>
<dbReference type="PRINTS" id="PR00505">
    <property type="entry name" value="D12N6MTFRASE"/>
</dbReference>
<evidence type="ECO:0000256" key="1">
    <source>
        <dbReference type="ARBA" id="ARBA00006594"/>
    </source>
</evidence>
<dbReference type="PANTHER" id="PTHR30481:SF2">
    <property type="entry name" value="SITE-SPECIFIC DNA-METHYLTRANSFERASE (ADENINE-SPECIFIC)"/>
    <property type="match status" value="1"/>
</dbReference>
<evidence type="ECO:0000256" key="2">
    <source>
        <dbReference type="ARBA" id="ARBA00011900"/>
    </source>
</evidence>
<sequence length="292" mass="33394">MYSNKLYSPLRYPGGKVRFAPLIASIIRANNLEGGHYLEPYAGGAGVALSLLMDQVVETIHINDFDPAVAVFWRVATRQSRALIDMVAREPVTIDAWHHWRSVMLGSAKGTELHRGFATLFLNRTNRSGILKAGVIGGKLQEGTYKLDARFLRDELCMRLERIGQHARRIRVYEEDALDLLIRAQSDLPPRTLVYLDPPYYVKGSGLYRNFYQHEDHISIAKLLRQKKFRQPWVVSYDDAPEIRDMYSFSRSVSYQLNYTAQRRYKGSEVMFLSERLGDPSRAFEAFLAAAA</sequence>
<dbReference type="InterPro" id="IPR012263">
    <property type="entry name" value="M_m6A_EcoRV"/>
</dbReference>
<dbReference type="Gene3D" id="1.10.1020.10">
    <property type="entry name" value="Adenine-specific Methyltransferase, Domain 2"/>
    <property type="match status" value="1"/>
</dbReference>
<dbReference type="GO" id="GO:0043565">
    <property type="term" value="F:sequence-specific DNA binding"/>
    <property type="evidence" value="ECO:0007669"/>
    <property type="project" value="TreeGrafter"/>
</dbReference>
<dbReference type="GO" id="GO:1904047">
    <property type="term" value="F:S-adenosyl-L-methionine binding"/>
    <property type="evidence" value="ECO:0007669"/>
    <property type="project" value="TreeGrafter"/>
</dbReference>
<dbReference type="InterPro" id="IPR023095">
    <property type="entry name" value="Ade_MeTrfase_dom_2"/>
</dbReference>
<dbReference type="KEGG" id="bfz:BAU07_06560"/>
<dbReference type="GO" id="GO:0032259">
    <property type="term" value="P:methylation"/>
    <property type="evidence" value="ECO:0007669"/>
    <property type="project" value="UniProtKB-KW"/>
</dbReference>
<dbReference type="Proteomes" id="UP000091926">
    <property type="component" value="Chromosome"/>
</dbReference>
<dbReference type="Gene3D" id="3.40.50.150">
    <property type="entry name" value="Vaccinia Virus protein VP39"/>
    <property type="match status" value="1"/>
</dbReference>
<gene>
    <name evidence="7" type="ORF">BAU07_06560</name>
</gene>
<evidence type="ECO:0000256" key="6">
    <source>
        <dbReference type="ARBA" id="ARBA00047942"/>
    </source>
</evidence>
<dbReference type="InterPro" id="IPR012327">
    <property type="entry name" value="MeTrfase_D12"/>
</dbReference>
<dbReference type="InterPro" id="IPR029063">
    <property type="entry name" value="SAM-dependent_MTases_sf"/>
</dbReference>
<name>A0A193GLK6_9BORD</name>
<organism evidence="7 8">
    <name type="scientific">Bordetella flabilis</name>
    <dbReference type="NCBI Taxonomy" id="463014"/>
    <lineage>
        <taxon>Bacteria</taxon>
        <taxon>Pseudomonadati</taxon>
        <taxon>Pseudomonadota</taxon>
        <taxon>Betaproteobacteria</taxon>
        <taxon>Burkholderiales</taxon>
        <taxon>Alcaligenaceae</taxon>
        <taxon>Bordetella</taxon>
    </lineage>
</organism>
<reference evidence="7 8" key="1">
    <citation type="submission" date="2016-06" db="EMBL/GenBank/DDBJ databases">
        <title>Complete genome sequences of Bordetella bronchialis and Bordetella flabilis.</title>
        <authorList>
            <person name="LiPuma J.J."/>
            <person name="Spilker T."/>
        </authorList>
    </citation>
    <scope>NUCLEOTIDE SEQUENCE [LARGE SCALE GENOMIC DNA]</scope>
    <source>
        <strain evidence="7 8">AU10664</strain>
    </source>
</reference>
<evidence type="ECO:0000313" key="7">
    <source>
        <dbReference type="EMBL" id="ANN80286.1"/>
    </source>
</evidence>